<accession>A0ABV7Y789</accession>
<gene>
    <name evidence="3" type="ORF">ACFOUW_03980</name>
</gene>
<feature type="domain" description="CN hydrolase" evidence="2">
    <location>
        <begin position="1"/>
        <end position="240"/>
    </location>
</feature>
<dbReference type="InterPro" id="IPR036526">
    <property type="entry name" value="C-N_Hydrolase_sf"/>
</dbReference>
<dbReference type="InterPro" id="IPR050345">
    <property type="entry name" value="Aliph_Amidase/BUP"/>
</dbReference>
<comment type="caution">
    <text evidence="3">The sequence shown here is derived from an EMBL/GenBank/DDBJ whole genome shotgun (WGS) entry which is preliminary data.</text>
</comment>
<dbReference type="RefSeq" id="WP_205120189.1">
    <property type="nucleotide sequence ID" value="NZ_JAFBCM010000001.1"/>
</dbReference>
<evidence type="ECO:0000259" key="2">
    <source>
        <dbReference type="PROSITE" id="PS50263"/>
    </source>
</evidence>
<dbReference type="PROSITE" id="PS50263">
    <property type="entry name" value="CN_HYDROLASE"/>
    <property type="match status" value="1"/>
</dbReference>
<proteinExistence type="predicted"/>
<protein>
    <submittedName>
        <fullName evidence="3">Carbon-nitrogen hydrolase family protein</fullName>
    </submittedName>
</protein>
<dbReference type="Gene3D" id="3.60.110.10">
    <property type="entry name" value="Carbon-nitrogen hydrolase"/>
    <property type="match status" value="1"/>
</dbReference>
<dbReference type="GO" id="GO:0016787">
    <property type="term" value="F:hydrolase activity"/>
    <property type="evidence" value="ECO:0007669"/>
    <property type="project" value="UniProtKB-KW"/>
</dbReference>
<reference evidence="4" key="1">
    <citation type="journal article" date="2019" name="Int. J. Syst. Evol. Microbiol.">
        <title>The Global Catalogue of Microorganisms (GCM) 10K type strain sequencing project: providing services to taxonomists for standard genome sequencing and annotation.</title>
        <authorList>
            <consortium name="The Broad Institute Genomics Platform"/>
            <consortium name="The Broad Institute Genome Sequencing Center for Infectious Disease"/>
            <person name="Wu L."/>
            <person name="Ma J."/>
        </authorList>
    </citation>
    <scope>NUCLEOTIDE SEQUENCE [LARGE SCALE GENOMIC DNA]</scope>
    <source>
        <strain evidence="4">CGMCC 4.7241</strain>
    </source>
</reference>
<keyword evidence="1 3" id="KW-0378">Hydrolase</keyword>
<keyword evidence="4" id="KW-1185">Reference proteome</keyword>
<dbReference type="SUPFAM" id="SSF56317">
    <property type="entry name" value="Carbon-nitrogen hydrolase"/>
    <property type="match status" value="1"/>
</dbReference>
<dbReference type="EMBL" id="JBHRZH010000004">
    <property type="protein sequence ID" value="MFC3759983.1"/>
    <property type="molecule type" value="Genomic_DNA"/>
</dbReference>
<evidence type="ECO:0000313" key="3">
    <source>
        <dbReference type="EMBL" id="MFC3759983.1"/>
    </source>
</evidence>
<dbReference type="PANTHER" id="PTHR43674">
    <property type="entry name" value="NITRILASE C965.09-RELATED"/>
    <property type="match status" value="1"/>
</dbReference>
<dbReference type="PANTHER" id="PTHR43674:SF2">
    <property type="entry name" value="BETA-UREIDOPROPIONASE"/>
    <property type="match status" value="1"/>
</dbReference>
<evidence type="ECO:0000256" key="1">
    <source>
        <dbReference type="ARBA" id="ARBA00022801"/>
    </source>
</evidence>
<evidence type="ECO:0000313" key="4">
    <source>
        <dbReference type="Proteomes" id="UP001595699"/>
    </source>
</evidence>
<name>A0ABV7Y789_9ACTN</name>
<organism evidence="3 4">
    <name type="scientific">Tenggerimyces flavus</name>
    <dbReference type="NCBI Taxonomy" id="1708749"/>
    <lineage>
        <taxon>Bacteria</taxon>
        <taxon>Bacillati</taxon>
        <taxon>Actinomycetota</taxon>
        <taxon>Actinomycetes</taxon>
        <taxon>Propionibacteriales</taxon>
        <taxon>Nocardioidaceae</taxon>
        <taxon>Tenggerimyces</taxon>
    </lineage>
</organism>
<dbReference type="Proteomes" id="UP001595699">
    <property type="component" value="Unassembled WGS sequence"/>
</dbReference>
<sequence length="270" mass="28664">MRVAAWQAPYLPFGSMDAVGLLRVQLSRCEAEGVAVLCCPEAVIGGLAHESSGDSPAEVALTVAELTEVVAPLLDSTVTVIVGFTERDPAGGLYGSAAVLRDGRVADVYRKVYPGYRTVIGAGAALPVFESPLPFGIVICNDLWYVEPTRVLAAGGAAVIFVPTHSGHLREPSASFRARGDNLPIARAVENSVTVVVADVAGRQGERFAYGFSAVIDPDGQVLTRATSGTEELLIADVEPRRRDAKDPRGWDGHTNPAVTRAFLRLWQPD</sequence>
<dbReference type="InterPro" id="IPR003010">
    <property type="entry name" value="C-N_Hydrolase"/>
</dbReference>
<dbReference type="Pfam" id="PF00795">
    <property type="entry name" value="CN_hydrolase"/>
    <property type="match status" value="1"/>
</dbReference>
<dbReference type="CDD" id="cd07197">
    <property type="entry name" value="nitrilase"/>
    <property type="match status" value="1"/>
</dbReference>